<dbReference type="GO" id="GO:0005524">
    <property type="term" value="F:ATP binding"/>
    <property type="evidence" value="ECO:0007669"/>
    <property type="project" value="UniProtKB-KW"/>
</dbReference>
<dbReference type="PRINTS" id="PR00987">
    <property type="entry name" value="TRNASYNTHGLU"/>
</dbReference>
<feature type="domain" description="Glutamyl/glutaminyl-tRNA synthetase class Ib anti-codon binding" evidence="10">
    <location>
        <begin position="339"/>
        <end position="436"/>
    </location>
</feature>
<dbReference type="Pfam" id="PF00749">
    <property type="entry name" value="tRNA-synt_1c"/>
    <property type="match status" value="1"/>
</dbReference>
<dbReference type="Gene3D" id="2.40.240.10">
    <property type="entry name" value="Ribosomal Protein L25, Chain P"/>
    <property type="match status" value="2"/>
</dbReference>
<evidence type="ECO:0000256" key="1">
    <source>
        <dbReference type="ARBA" id="ARBA00012836"/>
    </source>
</evidence>
<gene>
    <name evidence="12" type="ORF">METZ01_LOCUS26766</name>
</gene>
<accession>A0A381Q3L5</accession>
<evidence type="ECO:0000256" key="6">
    <source>
        <dbReference type="ARBA" id="ARBA00022917"/>
    </source>
</evidence>
<dbReference type="GO" id="GO:0006425">
    <property type="term" value="P:glutaminyl-tRNA aminoacylation"/>
    <property type="evidence" value="ECO:0007669"/>
    <property type="project" value="InterPro"/>
</dbReference>
<dbReference type="SUPFAM" id="SSF52374">
    <property type="entry name" value="Nucleotidylyl transferase"/>
    <property type="match status" value="1"/>
</dbReference>
<keyword evidence="7" id="KW-0030">Aminoacyl-tRNA synthetase</keyword>
<dbReference type="InterPro" id="IPR001412">
    <property type="entry name" value="aa-tRNA-synth_I_CS"/>
</dbReference>
<dbReference type="InterPro" id="IPR049437">
    <property type="entry name" value="tRNA-synt_1c_C2"/>
</dbReference>
<evidence type="ECO:0000256" key="7">
    <source>
        <dbReference type="ARBA" id="ARBA00023146"/>
    </source>
</evidence>
<name>A0A381Q3L5_9ZZZZ</name>
<dbReference type="InterPro" id="IPR014729">
    <property type="entry name" value="Rossmann-like_a/b/a_fold"/>
</dbReference>
<feature type="domain" description="tRNA synthetases class I (E and Q) anti-codon binding" evidence="11">
    <location>
        <begin position="454"/>
        <end position="522"/>
    </location>
</feature>
<dbReference type="PANTHER" id="PTHR43097">
    <property type="entry name" value="GLUTAMINE-TRNA LIGASE"/>
    <property type="match status" value="1"/>
</dbReference>
<evidence type="ECO:0000256" key="5">
    <source>
        <dbReference type="ARBA" id="ARBA00022840"/>
    </source>
</evidence>
<dbReference type="SUPFAM" id="SSF50715">
    <property type="entry name" value="Ribosomal protein L25-like"/>
    <property type="match status" value="1"/>
</dbReference>
<evidence type="ECO:0000259" key="11">
    <source>
        <dbReference type="Pfam" id="PF20974"/>
    </source>
</evidence>
<dbReference type="EMBL" id="UINC01001194">
    <property type="protein sequence ID" value="SUZ73912.1"/>
    <property type="molecule type" value="Genomic_DNA"/>
</dbReference>
<evidence type="ECO:0000259" key="9">
    <source>
        <dbReference type="Pfam" id="PF00749"/>
    </source>
</evidence>
<dbReference type="NCBIfam" id="TIGR00440">
    <property type="entry name" value="glnS"/>
    <property type="match status" value="1"/>
</dbReference>
<evidence type="ECO:0000256" key="3">
    <source>
        <dbReference type="ARBA" id="ARBA00022598"/>
    </source>
</evidence>
<evidence type="ECO:0000256" key="8">
    <source>
        <dbReference type="ARBA" id="ARBA00048270"/>
    </source>
</evidence>
<keyword evidence="5" id="KW-0067">ATP-binding</keyword>
<dbReference type="InterPro" id="IPR020059">
    <property type="entry name" value="Glu/Gln-tRNA-synth_Ib_codon-bd"/>
</dbReference>
<keyword evidence="4" id="KW-0547">Nucleotide-binding</keyword>
<evidence type="ECO:0000256" key="2">
    <source>
        <dbReference type="ARBA" id="ARBA00022490"/>
    </source>
</evidence>
<dbReference type="Pfam" id="PF20974">
    <property type="entry name" value="tRNA-synt_1c_C2"/>
    <property type="match status" value="1"/>
</dbReference>
<dbReference type="GO" id="GO:0004819">
    <property type="term" value="F:glutamine-tRNA ligase activity"/>
    <property type="evidence" value="ECO:0007669"/>
    <property type="project" value="UniProtKB-EC"/>
</dbReference>
<dbReference type="InterPro" id="IPR020058">
    <property type="entry name" value="Glu/Gln-tRNA-synth_Ib_cat-dom"/>
</dbReference>
<feature type="domain" description="Glutamyl/glutaminyl-tRNA synthetase class Ib catalytic" evidence="9">
    <location>
        <begin position="26"/>
        <end position="335"/>
    </location>
</feature>
<dbReference type="Gene3D" id="3.40.50.620">
    <property type="entry name" value="HUPs"/>
    <property type="match status" value="1"/>
</dbReference>
<dbReference type="InterPro" id="IPR000924">
    <property type="entry name" value="Glu/Gln-tRNA-synth"/>
</dbReference>
<evidence type="ECO:0000256" key="4">
    <source>
        <dbReference type="ARBA" id="ARBA00022741"/>
    </source>
</evidence>
<dbReference type="InterPro" id="IPR020056">
    <property type="entry name" value="Rbsml_bL25/Gln-tRNA_synth_N"/>
</dbReference>
<dbReference type="PROSITE" id="PS00178">
    <property type="entry name" value="AA_TRNA_LIGASE_I"/>
    <property type="match status" value="1"/>
</dbReference>
<dbReference type="GO" id="GO:0005829">
    <property type="term" value="C:cytosol"/>
    <property type="evidence" value="ECO:0007669"/>
    <property type="project" value="TreeGrafter"/>
</dbReference>
<proteinExistence type="predicted"/>
<dbReference type="Pfam" id="PF03950">
    <property type="entry name" value="tRNA-synt_1c_C"/>
    <property type="match status" value="1"/>
</dbReference>
<dbReference type="AlphaFoldDB" id="A0A381Q3L5"/>
<keyword evidence="6" id="KW-0648">Protein biosynthesis</keyword>
<organism evidence="12">
    <name type="scientific">marine metagenome</name>
    <dbReference type="NCBI Taxonomy" id="408172"/>
    <lineage>
        <taxon>unclassified sequences</taxon>
        <taxon>metagenomes</taxon>
        <taxon>ecological metagenomes</taxon>
    </lineage>
</organism>
<sequence>MTADLRDFIRNRIRRDLDEGALEQGVVTRFPPEPNGHLHIGHAKSICLNFGVAREFGGKTYLRFDDTNPSKESEEFVRSIQDDINWLGFDWGENLTFASDYFDQLFEFAKQLIVDGKAFVCSQSADEVRQNRGTLTEPGRDSPFRNRTVADNVDLFERMRAGEFGDGAHVLRARIDMASPNINLRDPVLYRIMHESHHRTGDRWCIYPMYDFTHCICDALEGISHSLCTLEFEDHRPLYDWVLENININFHPPQIEFSRLGLEYNVMSKRVLAELVDTGKVDGWSDPRLPTLAGLRRRGVPASAIRDFCQRVGVTKQDNLVEVKLLEFCIRQALEAKTPRVMAVLEPLRVTVTNFEGEDEVLDAPWHPQQPEMGIRKLVFGRELFIERSDFNDDPPDKFKRLSPGTMVRLRYAYIIRCDEVVRSASGEIESIQVTYFPDSRSGDDTSGLKPKGVIHFVAASNARRVRVQSFGYLFSTPNPKDINRDFNDNSVTSTDGFVESGIAQAPDAHVQFERTGYFYRDSSSTEGLESDATDDSLIFNRTVSLRDSWKP</sequence>
<keyword evidence="2" id="KW-0963">Cytoplasm</keyword>
<dbReference type="PANTHER" id="PTHR43097:SF5">
    <property type="entry name" value="GLUTAMATE--TRNA LIGASE"/>
    <property type="match status" value="1"/>
</dbReference>
<reference evidence="12" key="1">
    <citation type="submission" date="2018-05" db="EMBL/GenBank/DDBJ databases">
        <authorList>
            <person name="Lanie J.A."/>
            <person name="Ng W.-L."/>
            <person name="Kazmierczak K.M."/>
            <person name="Andrzejewski T.M."/>
            <person name="Davidsen T.M."/>
            <person name="Wayne K.J."/>
            <person name="Tettelin H."/>
            <person name="Glass J.I."/>
            <person name="Rusch D."/>
            <person name="Podicherti R."/>
            <person name="Tsui H.-C.T."/>
            <person name="Winkler M.E."/>
        </authorList>
    </citation>
    <scope>NUCLEOTIDE SEQUENCE</scope>
</reference>
<evidence type="ECO:0000313" key="12">
    <source>
        <dbReference type="EMBL" id="SUZ73912.1"/>
    </source>
</evidence>
<dbReference type="InterPro" id="IPR004514">
    <property type="entry name" value="Gln-tRNA-synth"/>
</dbReference>
<evidence type="ECO:0000259" key="10">
    <source>
        <dbReference type="Pfam" id="PF03950"/>
    </source>
</evidence>
<dbReference type="FunFam" id="3.40.50.620:FF:000037">
    <property type="entry name" value="Glutamine--tRNA ligase cytoplasmic"/>
    <property type="match status" value="1"/>
</dbReference>
<dbReference type="InterPro" id="IPR050132">
    <property type="entry name" value="Gln/Glu-tRNA_Ligase"/>
</dbReference>
<protein>
    <recommendedName>
        <fullName evidence="1">glutamine--tRNA ligase</fullName>
        <ecNumber evidence="1">6.1.1.18</ecNumber>
    </recommendedName>
</protein>
<comment type="catalytic activity">
    <reaction evidence="8">
        <text>tRNA(Gln) + L-glutamine + ATP = L-glutaminyl-tRNA(Gln) + AMP + diphosphate</text>
        <dbReference type="Rhea" id="RHEA:20121"/>
        <dbReference type="Rhea" id="RHEA-COMP:9662"/>
        <dbReference type="Rhea" id="RHEA-COMP:9681"/>
        <dbReference type="ChEBI" id="CHEBI:30616"/>
        <dbReference type="ChEBI" id="CHEBI:33019"/>
        <dbReference type="ChEBI" id="CHEBI:58359"/>
        <dbReference type="ChEBI" id="CHEBI:78442"/>
        <dbReference type="ChEBI" id="CHEBI:78521"/>
        <dbReference type="ChEBI" id="CHEBI:456215"/>
        <dbReference type="EC" id="6.1.1.18"/>
    </reaction>
</comment>
<dbReference type="EC" id="6.1.1.18" evidence="1"/>
<keyword evidence="3" id="KW-0436">Ligase</keyword>
<dbReference type="NCBIfam" id="NF011291">
    <property type="entry name" value="PRK14703.1"/>
    <property type="match status" value="1"/>
</dbReference>
<dbReference type="InterPro" id="IPR011035">
    <property type="entry name" value="Ribosomal_bL25/Gln-tRNA_synth"/>
</dbReference>